<dbReference type="AlphaFoldDB" id="C1D6M8"/>
<dbReference type="eggNOG" id="COG3778">
    <property type="taxonomic scope" value="Bacteria"/>
</dbReference>
<dbReference type="HOGENOM" id="CLU_114463_0_0_4"/>
<name>C1D6M8_LARHH</name>
<dbReference type="Pfam" id="PF10076">
    <property type="entry name" value="Phage_Mu_Gp48"/>
    <property type="match status" value="1"/>
</dbReference>
<sequence length="189" mass="20946">MKHRDLLTLLLPPGSYAGDGPRLAAELAADGAALDASLNQHGRIRRGITPLFAEQLLPEWERICGLSPQTDAPYLARQEAVLAKLTEVGGLSIPYFTRLAASLGYHISIQEPEPFRAGINRAGDRLWTRDISWVWQVVVRGAPVRIYRFRAGQSAAGERLCAFTDPVIESVFNELKPAHTFVYFAYQEA</sequence>
<dbReference type="InterPro" id="IPR018755">
    <property type="entry name" value="Phage_Mu_Gp48"/>
</dbReference>
<dbReference type="Proteomes" id="UP000002010">
    <property type="component" value="Chromosome"/>
</dbReference>
<dbReference type="STRING" id="557598.LHK_01143"/>
<evidence type="ECO:0000313" key="1">
    <source>
        <dbReference type="EMBL" id="ACO74135.1"/>
    </source>
</evidence>
<reference evidence="1 2" key="1">
    <citation type="journal article" date="2009" name="PLoS Genet.">
        <title>The complete genome and proteome of Laribacter hongkongensis reveal potential mechanisms for adaptations to different temperatures and habitats.</title>
        <authorList>
            <person name="Woo P.C."/>
            <person name="Lau S.K."/>
            <person name="Tse H."/>
            <person name="Teng J.L."/>
            <person name="Curreem S.O."/>
            <person name="Tsang A.K."/>
            <person name="Fan R.Y."/>
            <person name="Wong G.K."/>
            <person name="Huang Y."/>
            <person name="Loman N.J."/>
            <person name="Snyder L.A."/>
            <person name="Cai J.J."/>
            <person name="Huang J.D."/>
            <person name="Mak W."/>
            <person name="Pallen M.J."/>
            <person name="Lok S."/>
            <person name="Yuen K.Y."/>
        </authorList>
    </citation>
    <scope>NUCLEOTIDE SEQUENCE [LARGE SCALE GENOMIC DNA]</scope>
    <source>
        <strain evidence="1 2">HLHK9</strain>
    </source>
</reference>
<dbReference type="RefSeq" id="WP_012696625.1">
    <property type="nucleotide sequence ID" value="NC_012559.1"/>
</dbReference>
<accession>C1D6M8</accession>
<organism evidence="1 2">
    <name type="scientific">Laribacter hongkongensis (strain HLHK9)</name>
    <dbReference type="NCBI Taxonomy" id="557598"/>
    <lineage>
        <taxon>Bacteria</taxon>
        <taxon>Pseudomonadati</taxon>
        <taxon>Pseudomonadota</taxon>
        <taxon>Betaproteobacteria</taxon>
        <taxon>Neisseriales</taxon>
        <taxon>Aquaspirillaceae</taxon>
        <taxon>Laribacter</taxon>
    </lineage>
</organism>
<gene>
    <name evidence="1" type="ordered locus">LHK_01143</name>
</gene>
<evidence type="ECO:0000313" key="2">
    <source>
        <dbReference type="Proteomes" id="UP000002010"/>
    </source>
</evidence>
<keyword evidence="2" id="KW-1185">Reference proteome</keyword>
<dbReference type="EMBL" id="CP001154">
    <property type="protein sequence ID" value="ACO74135.1"/>
    <property type="molecule type" value="Genomic_DNA"/>
</dbReference>
<dbReference type="KEGG" id="lhk:LHK_01143"/>
<protein>
    <submittedName>
        <fullName evidence="1">Phage tail protein</fullName>
    </submittedName>
</protein>
<proteinExistence type="predicted"/>